<keyword evidence="3 6" id="KW-0812">Transmembrane</keyword>
<evidence type="ECO:0000256" key="3">
    <source>
        <dbReference type="ARBA" id="ARBA00022692"/>
    </source>
</evidence>
<gene>
    <name evidence="8" type="ORF">OVN521_LOCUS25836</name>
    <name evidence="9" type="ORF">UXM345_LOCUS28273</name>
    <name evidence="7" type="ORF">XDN619_LOCUS30177</name>
</gene>
<keyword evidence="2" id="KW-0813">Transport</keyword>
<dbReference type="EMBL" id="CAJNRG010014940">
    <property type="protein sequence ID" value="CAF2159101.1"/>
    <property type="molecule type" value="Genomic_DNA"/>
</dbReference>
<name>A0A816YC78_9BILA</name>
<reference evidence="7" key="1">
    <citation type="submission" date="2021-02" db="EMBL/GenBank/DDBJ databases">
        <authorList>
            <person name="Nowell W R."/>
        </authorList>
    </citation>
    <scope>NUCLEOTIDE SEQUENCE</scope>
</reference>
<keyword evidence="5 6" id="KW-0472">Membrane</keyword>
<evidence type="ECO:0000313" key="8">
    <source>
        <dbReference type="EMBL" id="CAF4191050.1"/>
    </source>
</evidence>
<dbReference type="EMBL" id="CAJOBG010006574">
    <property type="protein sequence ID" value="CAF4191050.1"/>
    <property type="molecule type" value="Genomic_DNA"/>
</dbReference>
<dbReference type="Proteomes" id="UP000663887">
    <property type="component" value="Unassembled WGS sequence"/>
</dbReference>
<dbReference type="Gene3D" id="1.20.1250.20">
    <property type="entry name" value="MFS general substrate transporter like domains"/>
    <property type="match status" value="1"/>
</dbReference>
<dbReference type="PANTHER" id="PTHR43791:SF36">
    <property type="entry name" value="TRANSPORTER, PUTATIVE (AFU_ORTHOLOGUE AFUA_6G08340)-RELATED"/>
    <property type="match status" value="1"/>
</dbReference>
<evidence type="ECO:0000256" key="6">
    <source>
        <dbReference type="SAM" id="Phobius"/>
    </source>
</evidence>
<dbReference type="Proteomes" id="UP000663842">
    <property type="component" value="Unassembled WGS sequence"/>
</dbReference>
<dbReference type="GO" id="GO:0022857">
    <property type="term" value="F:transmembrane transporter activity"/>
    <property type="evidence" value="ECO:0007669"/>
    <property type="project" value="TreeGrafter"/>
</dbReference>
<dbReference type="EMBL" id="CAJOBF010006430">
    <property type="protein sequence ID" value="CAF4205916.1"/>
    <property type="molecule type" value="Genomic_DNA"/>
</dbReference>
<feature type="transmembrane region" description="Helical" evidence="6">
    <location>
        <begin position="168"/>
        <end position="190"/>
    </location>
</feature>
<proteinExistence type="predicted"/>
<dbReference type="AlphaFoldDB" id="A0A816YC78"/>
<dbReference type="PANTHER" id="PTHR43791">
    <property type="entry name" value="PERMEASE-RELATED"/>
    <property type="match status" value="1"/>
</dbReference>
<sequence>MISWDAIGIGMAFLKNGHGLMIIQSLLGAAVSGFYSGMIVHFSLWYHKREQIMRVAIFHAATAASGAIGNIQVYAISKMKGIANLQDWQWTFLLEYISIIPLAIVTDFFLSNIPDTVRYKNSKLKNNVGGHTKRTIVVGFVSAMGQLGGIMLPHLYREVGKPTTYRVGHSIAVDLLCIALSFTFILRFSLIKENNRQDHLIDDGYKRKATVVEACDRHSDIRYVL</sequence>
<keyword evidence="4 6" id="KW-1133">Transmembrane helix</keyword>
<organism evidence="7 11">
    <name type="scientific">Rotaria magnacalcarata</name>
    <dbReference type="NCBI Taxonomy" id="392030"/>
    <lineage>
        <taxon>Eukaryota</taxon>
        <taxon>Metazoa</taxon>
        <taxon>Spiralia</taxon>
        <taxon>Gnathifera</taxon>
        <taxon>Rotifera</taxon>
        <taxon>Eurotatoria</taxon>
        <taxon>Bdelloidea</taxon>
        <taxon>Philodinida</taxon>
        <taxon>Philodinidae</taxon>
        <taxon>Rotaria</taxon>
    </lineage>
</organism>
<dbReference type="SUPFAM" id="SSF103473">
    <property type="entry name" value="MFS general substrate transporter"/>
    <property type="match status" value="1"/>
</dbReference>
<protein>
    <submittedName>
        <fullName evidence="7">Uncharacterized protein</fullName>
    </submittedName>
</protein>
<feature type="transmembrane region" description="Helical" evidence="6">
    <location>
        <begin position="56"/>
        <end position="76"/>
    </location>
</feature>
<keyword evidence="10" id="KW-1185">Reference proteome</keyword>
<dbReference type="GO" id="GO:0016020">
    <property type="term" value="C:membrane"/>
    <property type="evidence" value="ECO:0007669"/>
    <property type="project" value="UniProtKB-SubCell"/>
</dbReference>
<evidence type="ECO:0000256" key="2">
    <source>
        <dbReference type="ARBA" id="ARBA00022448"/>
    </source>
</evidence>
<accession>A0A816YC78</accession>
<dbReference type="InterPro" id="IPR036259">
    <property type="entry name" value="MFS_trans_sf"/>
</dbReference>
<evidence type="ECO:0000256" key="1">
    <source>
        <dbReference type="ARBA" id="ARBA00004141"/>
    </source>
</evidence>
<evidence type="ECO:0000313" key="10">
    <source>
        <dbReference type="Proteomes" id="UP000663866"/>
    </source>
</evidence>
<evidence type="ECO:0000256" key="5">
    <source>
        <dbReference type="ARBA" id="ARBA00023136"/>
    </source>
</evidence>
<evidence type="ECO:0000313" key="11">
    <source>
        <dbReference type="Proteomes" id="UP000663887"/>
    </source>
</evidence>
<dbReference type="Proteomes" id="UP000663866">
    <property type="component" value="Unassembled WGS sequence"/>
</dbReference>
<evidence type="ECO:0000313" key="9">
    <source>
        <dbReference type="EMBL" id="CAF4205916.1"/>
    </source>
</evidence>
<evidence type="ECO:0000313" key="7">
    <source>
        <dbReference type="EMBL" id="CAF2159101.1"/>
    </source>
</evidence>
<comment type="caution">
    <text evidence="7">The sequence shown here is derived from an EMBL/GenBank/DDBJ whole genome shotgun (WGS) entry which is preliminary data.</text>
</comment>
<feature type="transmembrane region" description="Helical" evidence="6">
    <location>
        <begin position="20"/>
        <end position="44"/>
    </location>
</feature>
<feature type="transmembrane region" description="Helical" evidence="6">
    <location>
        <begin position="96"/>
        <end position="114"/>
    </location>
</feature>
<evidence type="ECO:0000256" key="4">
    <source>
        <dbReference type="ARBA" id="ARBA00022989"/>
    </source>
</evidence>
<comment type="subcellular location">
    <subcellularLocation>
        <location evidence="1">Membrane</location>
        <topology evidence="1">Multi-pass membrane protein</topology>
    </subcellularLocation>
</comment>
<feature type="transmembrane region" description="Helical" evidence="6">
    <location>
        <begin position="135"/>
        <end position="156"/>
    </location>
</feature>